<gene>
    <name evidence="1" type="primary">39</name>
    <name evidence="1" type="ORF">HHTV1_39</name>
</gene>
<dbReference type="GeneID" id="16194199"/>
<evidence type="ECO:0000313" key="1">
    <source>
        <dbReference type="EMBL" id="AGM11294.1"/>
    </source>
</evidence>
<dbReference type="Proteomes" id="UP000203449">
    <property type="component" value="Segment"/>
</dbReference>
<dbReference type="RefSeq" id="YP_008058729.1">
    <property type="nucleotide sequence ID" value="NC_021322.1"/>
</dbReference>
<organism evidence="1 2">
    <name type="scientific">Haloarcula hispanica tailed virus 1</name>
    <dbReference type="NCBI Taxonomy" id="1273750"/>
    <lineage>
        <taxon>Viruses</taxon>
        <taxon>Duplodnaviria</taxon>
        <taxon>Heunggongvirae</taxon>
        <taxon>Uroviricota</taxon>
        <taxon>Caudoviricetes</taxon>
        <taxon>Madisaviridae</taxon>
        <taxon>Clampvirus</taxon>
        <taxon>Clampvirus italiense</taxon>
        <taxon>Clampvirus HHTV1</taxon>
    </lineage>
</organism>
<protein>
    <submittedName>
        <fullName evidence="1">Uncharacterized protein</fullName>
    </submittedName>
</protein>
<reference evidence="1 2" key="1">
    <citation type="submission" date="2012-12" db="EMBL/GenBank/DDBJ databases">
        <authorList>
            <person name="Sencilo A."/>
            <person name="Jacobs-Sera D."/>
            <person name="Russell D.A."/>
            <person name="Ko C."/>
            <person name="Atanasova N."/>
            <person name="Osterlund E."/>
            <person name="Oksanen H.M."/>
            <person name="Bamford D.H."/>
            <person name="Hatfull G.F."/>
            <person name="Roine E."/>
            <person name="Hendrix R.W."/>
        </authorList>
    </citation>
    <scope>NUCLEOTIDE SEQUENCE [LARGE SCALE GENOMIC DNA]</scope>
</reference>
<proteinExistence type="predicted"/>
<dbReference type="KEGG" id="vg:16194199"/>
<name>R4T6G8_9CAUD</name>
<keyword evidence="2" id="KW-1185">Reference proteome</keyword>
<dbReference type="EMBL" id="KC292025">
    <property type="protein sequence ID" value="AGM11294.1"/>
    <property type="molecule type" value="Genomic_DNA"/>
</dbReference>
<accession>R4T6G8</accession>
<evidence type="ECO:0000313" key="2">
    <source>
        <dbReference type="Proteomes" id="UP000203449"/>
    </source>
</evidence>
<sequence>MITMNDRTPEIREIELADAKNILDQITGRASDLVRGAFRDEVKPKGQFTFELIDAETGDIEERQVHNLVVDEGENEILNWLAGNAITNSGITYDGFRYLAVGTDGTAAADADTSLGSESERIDLDPNTNSGEYTIDTGAVEITGTWLFGTGQANVDIAEAALFYTPPGDATVGTSDDIMLNRTVVSPVISKTSSQELKVTWTLSM</sequence>